<feature type="non-terminal residue" evidence="2">
    <location>
        <position position="1"/>
    </location>
</feature>
<evidence type="ECO:0000313" key="3">
    <source>
        <dbReference type="Proteomes" id="UP000265520"/>
    </source>
</evidence>
<sequence length="58" mass="6773">DEKEQKEYLRCRYFGINRRKTVTAPPSSPHSTTPTSELWPASSYVGENKRTSENERKE</sequence>
<name>A0A392RGW4_9FABA</name>
<keyword evidence="3" id="KW-1185">Reference proteome</keyword>
<feature type="compositionally biased region" description="Basic and acidic residues" evidence="1">
    <location>
        <begin position="47"/>
        <end position="58"/>
    </location>
</feature>
<feature type="region of interest" description="Disordered" evidence="1">
    <location>
        <begin position="19"/>
        <end position="58"/>
    </location>
</feature>
<organism evidence="2 3">
    <name type="scientific">Trifolium medium</name>
    <dbReference type="NCBI Taxonomy" id="97028"/>
    <lineage>
        <taxon>Eukaryota</taxon>
        <taxon>Viridiplantae</taxon>
        <taxon>Streptophyta</taxon>
        <taxon>Embryophyta</taxon>
        <taxon>Tracheophyta</taxon>
        <taxon>Spermatophyta</taxon>
        <taxon>Magnoliopsida</taxon>
        <taxon>eudicotyledons</taxon>
        <taxon>Gunneridae</taxon>
        <taxon>Pentapetalae</taxon>
        <taxon>rosids</taxon>
        <taxon>fabids</taxon>
        <taxon>Fabales</taxon>
        <taxon>Fabaceae</taxon>
        <taxon>Papilionoideae</taxon>
        <taxon>50 kb inversion clade</taxon>
        <taxon>NPAAA clade</taxon>
        <taxon>Hologalegina</taxon>
        <taxon>IRL clade</taxon>
        <taxon>Trifolieae</taxon>
        <taxon>Trifolium</taxon>
    </lineage>
</organism>
<comment type="caution">
    <text evidence="2">The sequence shown here is derived from an EMBL/GenBank/DDBJ whole genome shotgun (WGS) entry which is preliminary data.</text>
</comment>
<dbReference type="Proteomes" id="UP000265520">
    <property type="component" value="Unassembled WGS sequence"/>
</dbReference>
<proteinExistence type="predicted"/>
<evidence type="ECO:0000313" key="2">
    <source>
        <dbReference type="EMBL" id="MCI35284.1"/>
    </source>
</evidence>
<protein>
    <submittedName>
        <fullName evidence="2">Uncharacterized protein</fullName>
    </submittedName>
</protein>
<evidence type="ECO:0000256" key="1">
    <source>
        <dbReference type="SAM" id="MobiDB-lite"/>
    </source>
</evidence>
<dbReference type="AlphaFoldDB" id="A0A392RGW4"/>
<reference evidence="2 3" key="1">
    <citation type="journal article" date="2018" name="Front. Plant Sci.">
        <title>Red Clover (Trifolium pratense) and Zigzag Clover (T. medium) - A Picture of Genomic Similarities and Differences.</title>
        <authorList>
            <person name="Dluhosova J."/>
            <person name="Istvanek J."/>
            <person name="Nedelnik J."/>
            <person name="Repkova J."/>
        </authorList>
    </citation>
    <scope>NUCLEOTIDE SEQUENCE [LARGE SCALE GENOMIC DNA]</scope>
    <source>
        <strain evidence="3">cv. 10/8</strain>
        <tissue evidence="2">Leaf</tissue>
    </source>
</reference>
<accession>A0A392RGW4</accession>
<feature type="compositionally biased region" description="Low complexity" evidence="1">
    <location>
        <begin position="23"/>
        <end position="36"/>
    </location>
</feature>
<dbReference type="EMBL" id="LXQA010221933">
    <property type="protein sequence ID" value="MCI35284.1"/>
    <property type="molecule type" value="Genomic_DNA"/>
</dbReference>